<protein>
    <submittedName>
        <fullName evidence="1">Uncharacterized protein</fullName>
    </submittedName>
</protein>
<dbReference type="RefSeq" id="WP_248940530.1">
    <property type="nucleotide sequence ID" value="NZ_JAKIKS010000042.1"/>
</dbReference>
<organism evidence="1 2">
    <name type="scientific">Shewanella surugensis</name>
    <dbReference type="NCBI Taxonomy" id="212020"/>
    <lineage>
        <taxon>Bacteria</taxon>
        <taxon>Pseudomonadati</taxon>
        <taxon>Pseudomonadota</taxon>
        <taxon>Gammaproteobacteria</taxon>
        <taxon>Alteromonadales</taxon>
        <taxon>Shewanellaceae</taxon>
        <taxon>Shewanella</taxon>
    </lineage>
</organism>
<evidence type="ECO:0000313" key="1">
    <source>
        <dbReference type="EMBL" id="MCL1125215.1"/>
    </source>
</evidence>
<dbReference type="EMBL" id="JAKIKS010000042">
    <property type="protein sequence ID" value="MCL1125215.1"/>
    <property type="molecule type" value="Genomic_DNA"/>
</dbReference>
<reference evidence="1 2" key="1">
    <citation type="submission" date="2022-01" db="EMBL/GenBank/DDBJ databases">
        <title>Whole genome-based taxonomy of the Shewanellaceae.</title>
        <authorList>
            <person name="Martin-Rodriguez A.J."/>
        </authorList>
    </citation>
    <scope>NUCLEOTIDE SEQUENCE [LARGE SCALE GENOMIC DNA]</scope>
    <source>
        <strain evidence="1 2">DSM 17177</strain>
    </source>
</reference>
<proteinExistence type="predicted"/>
<comment type="caution">
    <text evidence="1">The sequence shown here is derived from an EMBL/GenBank/DDBJ whole genome shotgun (WGS) entry which is preliminary data.</text>
</comment>
<sequence length="73" mass="8076">MNKPEYINTSACHFHLTNNELVNNEVTNNEPVNSDAISSQQTGVRVLSWRQTLYLGEDNISGPLAEARNKSGS</sequence>
<gene>
    <name evidence="1" type="ORF">L2764_12200</name>
</gene>
<evidence type="ECO:0000313" key="2">
    <source>
        <dbReference type="Proteomes" id="UP001203423"/>
    </source>
</evidence>
<dbReference type="Proteomes" id="UP001203423">
    <property type="component" value="Unassembled WGS sequence"/>
</dbReference>
<name>A0ABT0LD21_9GAMM</name>
<accession>A0ABT0LD21</accession>
<keyword evidence="2" id="KW-1185">Reference proteome</keyword>